<dbReference type="EMBL" id="JACICF010000001">
    <property type="protein sequence ID" value="MBB3763651.1"/>
    <property type="molecule type" value="Genomic_DNA"/>
</dbReference>
<comment type="caution">
    <text evidence="3">The sequence shown here is derived from an EMBL/GenBank/DDBJ whole genome shotgun (WGS) entry which is preliminary data.</text>
</comment>
<feature type="domain" description="Thioesterase" evidence="2">
    <location>
        <begin position="66"/>
        <end position="140"/>
    </location>
</feature>
<dbReference type="RefSeq" id="WP_183932978.1">
    <property type="nucleotide sequence ID" value="NZ_JACICF010000001.1"/>
</dbReference>
<keyword evidence="4" id="KW-1185">Reference proteome</keyword>
<sequence>MKSPTSAEADALTRGDFDIERFVGLAGNFGHGKAVGYRYRDHGDNWVELELPSRPELVGVPEQNILASGAIFSLVDMCGGASVFQTMGLFEPIVTIDLRLDYLRPALLGDSVFARCECYKMTSRVAFVRGTAFLDEERQLANVTGTYMRRP</sequence>
<dbReference type="CDD" id="cd03443">
    <property type="entry name" value="PaaI_thioesterase"/>
    <property type="match status" value="1"/>
</dbReference>
<protein>
    <submittedName>
        <fullName evidence="3">Uncharacterized protein (TIGR00369 family)</fullName>
    </submittedName>
</protein>
<dbReference type="Proteomes" id="UP000578569">
    <property type="component" value="Unassembled WGS sequence"/>
</dbReference>
<keyword evidence="1" id="KW-0378">Hydrolase</keyword>
<evidence type="ECO:0000313" key="4">
    <source>
        <dbReference type="Proteomes" id="UP000578569"/>
    </source>
</evidence>
<name>A0A839YTQ8_9SPHN</name>
<dbReference type="GO" id="GO:0016289">
    <property type="term" value="F:acyl-CoA hydrolase activity"/>
    <property type="evidence" value="ECO:0007669"/>
    <property type="project" value="UniProtKB-ARBA"/>
</dbReference>
<dbReference type="Gene3D" id="3.10.129.10">
    <property type="entry name" value="Hotdog Thioesterase"/>
    <property type="match status" value="1"/>
</dbReference>
<dbReference type="InterPro" id="IPR003736">
    <property type="entry name" value="PAAI_dom"/>
</dbReference>
<evidence type="ECO:0000259" key="2">
    <source>
        <dbReference type="Pfam" id="PF03061"/>
    </source>
</evidence>
<dbReference type="InterPro" id="IPR029069">
    <property type="entry name" value="HotDog_dom_sf"/>
</dbReference>
<evidence type="ECO:0000313" key="3">
    <source>
        <dbReference type="EMBL" id="MBB3763651.1"/>
    </source>
</evidence>
<proteinExistence type="predicted"/>
<dbReference type="AlphaFoldDB" id="A0A839YTQ8"/>
<accession>A0A839YTQ8</accession>
<dbReference type="InterPro" id="IPR006683">
    <property type="entry name" value="Thioestr_dom"/>
</dbReference>
<dbReference type="SUPFAM" id="SSF54637">
    <property type="entry name" value="Thioesterase/thiol ester dehydrase-isomerase"/>
    <property type="match status" value="1"/>
</dbReference>
<gene>
    <name evidence="3" type="ORF">FHS50_000674</name>
</gene>
<organism evidence="3 4">
    <name type="scientific">Sphingomicrobium lutaoense</name>
    <dbReference type="NCBI Taxonomy" id="515949"/>
    <lineage>
        <taxon>Bacteria</taxon>
        <taxon>Pseudomonadati</taxon>
        <taxon>Pseudomonadota</taxon>
        <taxon>Alphaproteobacteria</taxon>
        <taxon>Sphingomonadales</taxon>
        <taxon>Sphingomonadaceae</taxon>
        <taxon>Sphingomicrobium</taxon>
    </lineage>
</organism>
<dbReference type="NCBIfam" id="TIGR00369">
    <property type="entry name" value="unchar_dom_1"/>
    <property type="match status" value="1"/>
</dbReference>
<reference evidence="3 4" key="1">
    <citation type="submission" date="2020-08" db="EMBL/GenBank/DDBJ databases">
        <title>Genomic Encyclopedia of Type Strains, Phase IV (KMG-IV): sequencing the most valuable type-strain genomes for metagenomic binning, comparative biology and taxonomic classification.</title>
        <authorList>
            <person name="Goeker M."/>
        </authorList>
    </citation>
    <scope>NUCLEOTIDE SEQUENCE [LARGE SCALE GENOMIC DNA]</scope>
    <source>
        <strain evidence="3 4">DSM 24194</strain>
    </source>
</reference>
<evidence type="ECO:0000256" key="1">
    <source>
        <dbReference type="ARBA" id="ARBA00022801"/>
    </source>
</evidence>
<dbReference type="Pfam" id="PF03061">
    <property type="entry name" value="4HBT"/>
    <property type="match status" value="1"/>
</dbReference>